<dbReference type="Pfam" id="PF04082">
    <property type="entry name" value="Fungal_trans"/>
    <property type="match status" value="1"/>
</dbReference>
<feature type="region of interest" description="Disordered" evidence="6">
    <location>
        <begin position="676"/>
        <end position="695"/>
    </location>
</feature>
<feature type="domain" description="Zn(2)-C6 fungal-type" evidence="7">
    <location>
        <begin position="31"/>
        <end position="61"/>
    </location>
</feature>
<dbReference type="PANTHER" id="PTHR47424">
    <property type="entry name" value="REGULATORY PROTEIN GAL4"/>
    <property type="match status" value="1"/>
</dbReference>
<name>A0ABR4HN71_9EURO</name>
<keyword evidence="2" id="KW-0805">Transcription regulation</keyword>
<dbReference type="PROSITE" id="PS50048">
    <property type="entry name" value="ZN2_CY6_FUNGAL_2"/>
    <property type="match status" value="1"/>
</dbReference>
<keyword evidence="3" id="KW-0238">DNA-binding</keyword>
<evidence type="ECO:0000256" key="5">
    <source>
        <dbReference type="ARBA" id="ARBA00023242"/>
    </source>
</evidence>
<dbReference type="CDD" id="cd00067">
    <property type="entry name" value="GAL4"/>
    <property type="match status" value="1"/>
</dbReference>
<dbReference type="Pfam" id="PF00172">
    <property type="entry name" value="Zn_clus"/>
    <property type="match status" value="1"/>
</dbReference>
<evidence type="ECO:0000313" key="8">
    <source>
        <dbReference type="EMBL" id="KAL2816933.1"/>
    </source>
</evidence>
<dbReference type="SUPFAM" id="SSF57701">
    <property type="entry name" value="Zn2/Cys6 DNA-binding domain"/>
    <property type="match status" value="1"/>
</dbReference>
<dbReference type="EMBL" id="JBFXLT010000020">
    <property type="protein sequence ID" value="KAL2816933.1"/>
    <property type="molecule type" value="Genomic_DNA"/>
</dbReference>
<dbReference type="CDD" id="cd12148">
    <property type="entry name" value="fungal_TF_MHR"/>
    <property type="match status" value="1"/>
</dbReference>
<keyword evidence="9" id="KW-1185">Reference proteome</keyword>
<reference evidence="8 9" key="1">
    <citation type="submission" date="2024-07" db="EMBL/GenBank/DDBJ databases">
        <title>Section-level genome sequencing and comparative genomics of Aspergillus sections Usti and Cavernicolus.</title>
        <authorList>
            <consortium name="Lawrence Berkeley National Laboratory"/>
            <person name="Nybo J.L."/>
            <person name="Vesth T.C."/>
            <person name="Theobald S."/>
            <person name="Frisvad J.C."/>
            <person name="Larsen T.O."/>
            <person name="Kjaerboelling I."/>
            <person name="Rothschild-Mancinelli K."/>
            <person name="Lyhne E.K."/>
            <person name="Kogle M.E."/>
            <person name="Barry K."/>
            <person name="Clum A."/>
            <person name="Na H."/>
            <person name="Ledsgaard L."/>
            <person name="Lin J."/>
            <person name="Lipzen A."/>
            <person name="Kuo A."/>
            <person name="Riley R."/>
            <person name="Mondo S."/>
            <person name="Labutti K."/>
            <person name="Haridas S."/>
            <person name="Pangalinan J."/>
            <person name="Salamov A.A."/>
            <person name="Simmons B.A."/>
            <person name="Magnuson J.K."/>
            <person name="Chen J."/>
            <person name="Drula E."/>
            <person name="Henrissat B."/>
            <person name="Wiebenga A."/>
            <person name="Lubbers R.J."/>
            <person name="Gomes A.C."/>
            <person name="Makela M.R."/>
            <person name="Stajich J."/>
            <person name="Grigoriev I.V."/>
            <person name="Mortensen U.H."/>
            <person name="De Vries R.P."/>
            <person name="Baker S.E."/>
            <person name="Andersen M.R."/>
        </authorList>
    </citation>
    <scope>NUCLEOTIDE SEQUENCE [LARGE SCALE GENOMIC DNA]</scope>
    <source>
        <strain evidence="8 9">CBS 588.65</strain>
    </source>
</reference>
<comment type="caution">
    <text evidence="8">The sequence shown here is derived from an EMBL/GenBank/DDBJ whole genome shotgun (WGS) entry which is preliminary data.</text>
</comment>
<dbReference type="InterPro" id="IPR051127">
    <property type="entry name" value="Fungal_SecMet_Regulators"/>
</dbReference>
<accession>A0ABR4HN71</accession>
<evidence type="ECO:0000313" key="9">
    <source>
        <dbReference type="Proteomes" id="UP001610334"/>
    </source>
</evidence>
<keyword evidence="4" id="KW-0804">Transcription</keyword>
<evidence type="ECO:0000259" key="7">
    <source>
        <dbReference type="PROSITE" id="PS50048"/>
    </source>
</evidence>
<organism evidence="8 9">
    <name type="scientific">Aspergillus granulosus</name>
    <dbReference type="NCBI Taxonomy" id="176169"/>
    <lineage>
        <taxon>Eukaryota</taxon>
        <taxon>Fungi</taxon>
        <taxon>Dikarya</taxon>
        <taxon>Ascomycota</taxon>
        <taxon>Pezizomycotina</taxon>
        <taxon>Eurotiomycetes</taxon>
        <taxon>Eurotiomycetidae</taxon>
        <taxon>Eurotiales</taxon>
        <taxon>Aspergillaceae</taxon>
        <taxon>Aspergillus</taxon>
        <taxon>Aspergillus subgen. Nidulantes</taxon>
    </lineage>
</organism>
<gene>
    <name evidence="8" type="ORF">BJX63DRAFT_429986</name>
</gene>
<evidence type="ECO:0000256" key="3">
    <source>
        <dbReference type="ARBA" id="ARBA00023125"/>
    </source>
</evidence>
<evidence type="ECO:0000256" key="1">
    <source>
        <dbReference type="ARBA" id="ARBA00022723"/>
    </source>
</evidence>
<evidence type="ECO:0000256" key="4">
    <source>
        <dbReference type="ARBA" id="ARBA00023163"/>
    </source>
</evidence>
<evidence type="ECO:0000256" key="6">
    <source>
        <dbReference type="SAM" id="MobiDB-lite"/>
    </source>
</evidence>
<dbReference type="SMART" id="SM00906">
    <property type="entry name" value="Fungal_trans"/>
    <property type="match status" value="1"/>
</dbReference>
<dbReference type="InterPro" id="IPR036864">
    <property type="entry name" value="Zn2-C6_fun-type_DNA-bd_sf"/>
</dbReference>
<keyword evidence="1" id="KW-0479">Metal-binding</keyword>
<protein>
    <submittedName>
        <fullName evidence="8">Fungal-specific transcription factor domain-containing protein</fullName>
    </submittedName>
</protein>
<dbReference type="PROSITE" id="PS00463">
    <property type="entry name" value="ZN2_CY6_FUNGAL_1"/>
    <property type="match status" value="1"/>
</dbReference>
<sequence length="746" mass="83228">MAPTSSERTGDIAPVHKEGEPLAKRRRTALACSACRARKSRCDGRRPSCTACISLTIECVYESSDYSTNVLVRKEHVADLERRLRDVERRLQRHDDLLTGHLSVCATDEGGRYGARMGDRQSISTVRPEQDNLPFDAINGEEDSGSDDTKTDGLAIGFVDEPTTVFYGDSSSILFTRCLLEAMSLDLNTKRTEMKAPCNEKGSLECNTVPVAQQQSTSVMPSPQNQPVSTTSLLSEREMDTLLDTYFNDYGSLFPFLHEPMFRDTYIEYKASGFIKASKGWLGVLTMIFAMATHINQSADVSAKYRFRQSHMLFQQAVSLCSELSMRTASLDIVQYLLLAVLYLQGTQRPIQTWMMHGMLVRTAMALGLHSEQAGQGLHPIQQEIRRRTWLTIYCVDKIQSVTCGRPPAIPDEYIVVKMPSPWVTMTETNTHNLNGPDIRTAFLDATVRLLQLVGRSVATQYGQNLGLRDHDMDECTAIQAASAMRQDLRRWASSLPSFLGLCEAGSEVLFPTENTESGRMRVILTLRYHFVNILIHRPLLCATLRHLSLKGSPTWKPLPYKIQLAVAEAHECIQSAEKTIEIVHAIIIGSDPSHTKLDVWFFTLFHVFNSALVILGRSVLERHGVYINDNATRGSVQSPLNQAVESLDKLDKDNYLVSNCARFIARLSQSQSDQDYRAPVAKQDNPGNGPAAQSGSEEFAYEQFWPMVGLPSLADPNMVPFPRGELLGHSFGEFSLSLDQLGCTH</sequence>
<dbReference type="InterPro" id="IPR001138">
    <property type="entry name" value="Zn2Cys6_DnaBD"/>
</dbReference>
<dbReference type="SMART" id="SM00066">
    <property type="entry name" value="GAL4"/>
    <property type="match status" value="1"/>
</dbReference>
<evidence type="ECO:0000256" key="2">
    <source>
        <dbReference type="ARBA" id="ARBA00023015"/>
    </source>
</evidence>
<proteinExistence type="predicted"/>
<feature type="region of interest" description="Disordered" evidence="6">
    <location>
        <begin position="1"/>
        <end position="20"/>
    </location>
</feature>
<dbReference type="PANTHER" id="PTHR47424:SF3">
    <property type="entry name" value="REGULATORY PROTEIN GAL4"/>
    <property type="match status" value="1"/>
</dbReference>
<dbReference type="Gene3D" id="4.10.240.10">
    <property type="entry name" value="Zn(2)-C6 fungal-type DNA-binding domain"/>
    <property type="match status" value="1"/>
</dbReference>
<feature type="compositionally biased region" description="Basic and acidic residues" evidence="6">
    <location>
        <begin position="8"/>
        <end position="20"/>
    </location>
</feature>
<dbReference type="InterPro" id="IPR007219">
    <property type="entry name" value="XnlR_reg_dom"/>
</dbReference>
<keyword evidence="5" id="KW-0539">Nucleus</keyword>
<dbReference type="Proteomes" id="UP001610334">
    <property type="component" value="Unassembled WGS sequence"/>
</dbReference>